<proteinExistence type="predicted"/>
<evidence type="ECO:0008006" key="3">
    <source>
        <dbReference type="Google" id="ProtNLM"/>
    </source>
</evidence>
<organism evidence="1 2">
    <name type="scientific">Actinokineospora diospyrosa</name>
    <dbReference type="NCBI Taxonomy" id="103728"/>
    <lineage>
        <taxon>Bacteria</taxon>
        <taxon>Bacillati</taxon>
        <taxon>Actinomycetota</taxon>
        <taxon>Actinomycetes</taxon>
        <taxon>Pseudonocardiales</taxon>
        <taxon>Pseudonocardiaceae</taxon>
        <taxon>Actinokineospora</taxon>
    </lineage>
</organism>
<keyword evidence="2" id="KW-1185">Reference proteome</keyword>
<evidence type="ECO:0000313" key="2">
    <source>
        <dbReference type="Proteomes" id="UP001205185"/>
    </source>
</evidence>
<dbReference type="Proteomes" id="UP001205185">
    <property type="component" value="Unassembled WGS sequence"/>
</dbReference>
<gene>
    <name evidence="1" type="ORF">LV75_006247</name>
</gene>
<evidence type="ECO:0000313" key="1">
    <source>
        <dbReference type="EMBL" id="MCP2273716.1"/>
    </source>
</evidence>
<dbReference type="EMBL" id="JAMTCO010000018">
    <property type="protein sequence ID" value="MCP2273716.1"/>
    <property type="molecule type" value="Genomic_DNA"/>
</dbReference>
<reference evidence="1 2" key="1">
    <citation type="submission" date="2022-06" db="EMBL/GenBank/DDBJ databases">
        <title>Genomic Encyclopedia of Archaeal and Bacterial Type Strains, Phase II (KMG-II): from individual species to whole genera.</title>
        <authorList>
            <person name="Goeker M."/>
        </authorList>
    </citation>
    <scope>NUCLEOTIDE SEQUENCE [LARGE SCALE GENOMIC DNA]</scope>
    <source>
        <strain evidence="1 2">DSM 44255</strain>
    </source>
</reference>
<comment type="caution">
    <text evidence="1">The sequence shown here is derived from an EMBL/GenBank/DDBJ whole genome shotgun (WGS) entry which is preliminary data.</text>
</comment>
<name>A0ABT1IM42_9PSEU</name>
<protein>
    <recommendedName>
        <fullName evidence="3">CdiI immunity protein domain-containing protein</fullName>
    </recommendedName>
</protein>
<sequence length="118" mass="13008">MTELPVRPLVAFLRAVAILALDARHQLAWLGSLGLPGEPALADELALEFDAGYRLLPQFISNGWLQADVRELLDAIDAALATMSEKENRDVWAVEALATDQRWEDVRGLARSVLTSLQ</sequence>
<accession>A0ABT1IM42</accession>
<dbReference type="RefSeq" id="WP_253890905.1">
    <property type="nucleotide sequence ID" value="NZ_BAAAVB010000017.1"/>
</dbReference>